<proteinExistence type="predicted"/>
<protein>
    <submittedName>
        <fullName evidence="2">Uncharacterized protein</fullName>
    </submittedName>
</protein>
<feature type="region of interest" description="Disordered" evidence="1">
    <location>
        <begin position="29"/>
        <end position="63"/>
    </location>
</feature>
<organism evidence="2">
    <name type="scientific">Lepeophtheirus salmonis</name>
    <name type="common">Salmon louse</name>
    <name type="synonym">Caligus salmonis</name>
    <dbReference type="NCBI Taxonomy" id="72036"/>
    <lineage>
        <taxon>Eukaryota</taxon>
        <taxon>Metazoa</taxon>
        <taxon>Ecdysozoa</taxon>
        <taxon>Arthropoda</taxon>
        <taxon>Crustacea</taxon>
        <taxon>Multicrustacea</taxon>
        <taxon>Hexanauplia</taxon>
        <taxon>Copepoda</taxon>
        <taxon>Siphonostomatoida</taxon>
        <taxon>Caligidae</taxon>
        <taxon>Lepeophtheirus</taxon>
    </lineage>
</organism>
<evidence type="ECO:0000313" key="2">
    <source>
        <dbReference type="EMBL" id="CDW46941.1"/>
    </source>
</evidence>
<reference evidence="2" key="1">
    <citation type="submission" date="2014-05" db="EMBL/GenBank/DDBJ databases">
        <authorList>
            <person name="Chronopoulou M."/>
        </authorList>
    </citation>
    <scope>NUCLEOTIDE SEQUENCE</scope>
    <source>
        <tissue evidence="2">Whole organism</tissue>
    </source>
</reference>
<name>A0A0K2VAK2_LEPSM</name>
<dbReference type="EMBL" id="HACA01029580">
    <property type="protein sequence ID" value="CDW46941.1"/>
    <property type="molecule type" value="Transcribed_RNA"/>
</dbReference>
<sequence>MEHQDLGKGLLNNNSLQASWISPLSEEPLNNRLKGLSSSNNRLKGLNSSNNRLKGLSSNNNRL</sequence>
<accession>A0A0K2VAK2</accession>
<evidence type="ECO:0000256" key="1">
    <source>
        <dbReference type="SAM" id="MobiDB-lite"/>
    </source>
</evidence>
<feature type="compositionally biased region" description="Polar residues" evidence="1">
    <location>
        <begin position="36"/>
        <end position="63"/>
    </location>
</feature>
<dbReference type="AlphaFoldDB" id="A0A0K2VAK2"/>
<feature type="non-terminal residue" evidence="2">
    <location>
        <position position="63"/>
    </location>
</feature>